<evidence type="ECO:0000313" key="12">
    <source>
        <dbReference type="RefSeq" id="XP_030536353.2"/>
    </source>
</evidence>
<feature type="region of interest" description="Disordered" evidence="9">
    <location>
        <begin position="1"/>
        <end position="35"/>
    </location>
</feature>
<evidence type="ECO:0000256" key="6">
    <source>
        <dbReference type="ARBA" id="ARBA00023163"/>
    </source>
</evidence>
<dbReference type="RefSeq" id="XP_030536353.2">
    <property type="nucleotide sequence ID" value="XM_030680493.2"/>
</dbReference>
<reference evidence="12" key="1">
    <citation type="submission" date="2025-08" db="UniProtKB">
        <authorList>
            <consortium name="RefSeq"/>
        </authorList>
    </citation>
    <scope>IDENTIFICATION</scope>
    <source>
        <tissue evidence="12">Leaf</tissue>
    </source>
</reference>
<dbReference type="InterPro" id="IPR001471">
    <property type="entry name" value="AP2/ERF_dom"/>
</dbReference>
<dbReference type="KEGG" id="rarg:115745084"/>
<organism evidence="11 12">
    <name type="scientific">Rhodamnia argentea</name>
    <dbReference type="NCBI Taxonomy" id="178133"/>
    <lineage>
        <taxon>Eukaryota</taxon>
        <taxon>Viridiplantae</taxon>
        <taxon>Streptophyta</taxon>
        <taxon>Embryophyta</taxon>
        <taxon>Tracheophyta</taxon>
        <taxon>Spermatophyta</taxon>
        <taxon>Magnoliopsida</taxon>
        <taxon>eudicotyledons</taxon>
        <taxon>Gunneridae</taxon>
        <taxon>Pentapetalae</taxon>
        <taxon>rosids</taxon>
        <taxon>malvids</taxon>
        <taxon>Myrtales</taxon>
        <taxon>Myrtaceae</taxon>
        <taxon>Myrtoideae</taxon>
        <taxon>Myrteae</taxon>
        <taxon>Australasian group</taxon>
        <taxon>Rhodamnia</taxon>
    </lineage>
</organism>
<comment type="subcellular location">
    <subcellularLocation>
        <location evidence="1">Nucleus</location>
    </subcellularLocation>
</comment>
<evidence type="ECO:0000259" key="10">
    <source>
        <dbReference type="PROSITE" id="PS51032"/>
    </source>
</evidence>
<dbReference type="SUPFAM" id="SSF54171">
    <property type="entry name" value="DNA-binding domain"/>
    <property type="match status" value="1"/>
</dbReference>
<dbReference type="Gene3D" id="3.30.730.10">
    <property type="entry name" value="AP2/ERF domain"/>
    <property type="match status" value="1"/>
</dbReference>
<dbReference type="GO" id="GO:0003677">
    <property type="term" value="F:DNA binding"/>
    <property type="evidence" value="ECO:0007669"/>
    <property type="project" value="UniProtKB-KW"/>
</dbReference>
<evidence type="ECO:0000256" key="3">
    <source>
        <dbReference type="ARBA" id="ARBA00023015"/>
    </source>
</evidence>
<protein>
    <submittedName>
        <fullName evidence="12">Ethylene-responsive transcription factor ERN1-like</fullName>
    </submittedName>
</protein>
<dbReference type="CDD" id="cd00018">
    <property type="entry name" value="AP2"/>
    <property type="match status" value="1"/>
</dbReference>
<dbReference type="InterPro" id="IPR036955">
    <property type="entry name" value="AP2/ERF_dom_sf"/>
</dbReference>
<dbReference type="GO" id="GO:0009873">
    <property type="term" value="P:ethylene-activated signaling pathway"/>
    <property type="evidence" value="ECO:0007669"/>
    <property type="project" value="UniProtKB-KW"/>
</dbReference>
<dbReference type="Proteomes" id="UP000827889">
    <property type="component" value="Chromosome 6"/>
</dbReference>
<evidence type="ECO:0000256" key="9">
    <source>
        <dbReference type="SAM" id="MobiDB-lite"/>
    </source>
</evidence>
<keyword evidence="11" id="KW-1185">Reference proteome</keyword>
<evidence type="ECO:0000256" key="4">
    <source>
        <dbReference type="ARBA" id="ARBA00023125"/>
    </source>
</evidence>
<dbReference type="Pfam" id="PF00847">
    <property type="entry name" value="AP2"/>
    <property type="match status" value="1"/>
</dbReference>
<evidence type="ECO:0000256" key="1">
    <source>
        <dbReference type="ARBA" id="ARBA00004123"/>
    </source>
</evidence>
<keyword evidence="7" id="KW-0539">Nucleus</keyword>
<dbReference type="GeneID" id="115745084"/>
<accession>A0A8B8PQ48</accession>
<dbReference type="PRINTS" id="PR00367">
    <property type="entry name" value="ETHRSPELEMNT"/>
</dbReference>
<dbReference type="PROSITE" id="PS51032">
    <property type="entry name" value="AP2_ERF"/>
    <property type="match status" value="1"/>
</dbReference>
<feature type="domain" description="AP2/ERF" evidence="10">
    <location>
        <begin position="54"/>
        <end position="111"/>
    </location>
</feature>
<dbReference type="PANTHER" id="PTHR31194:SF82">
    <property type="entry name" value="AP2_ERF DOMAIN-CONTAINING PROTEIN"/>
    <property type="match status" value="1"/>
</dbReference>
<keyword evidence="5" id="KW-0010">Activator</keyword>
<evidence type="ECO:0000256" key="8">
    <source>
        <dbReference type="ARBA" id="ARBA00024343"/>
    </source>
</evidence>
<feature type="compositionally biased region" description="Polar residues" evidence="9">
    <location>
        <begin position="1"/>
        <end position="21"/>
    </location>
</feature>
<evidence type="ECO:0000256" key="7">
    <source>
        <dbReference type="ARBA" id="ARBA00023242"/>
    </source>
</evidence>
<gene>
    <name evidence="12" type="primary">LOC115745084</name>
</gene>
<keyword evidence="6" id="KW-0804">Transcription</keyword>
<dbReference type="GO" id="GO:0003700">
    <property type="term" value="F:DNA-binding transcription factor activity"/>
    <property type="evidence" value="ECO:0007669"/>
    <property type="project" value="InterPro"/>
</dbReference>
<name>A0A8B8PQ48_9MYRT</name>
<evidence type="ECO:0000256" key="5">
    <source>
        <dbReference type="ARBA" id="ARBA00023159"/>
    </source>
</evidence>
<dbReference type="AlphaFoldDB" id="A0A8B8PQ48"/>
<dbReference type="InterPro" id="IPR050913">
    <property type="entry name" value="AP2/ERF_ERF"/>
</dbReference>
<keyword evidence="3" id="KW-0805">Transcription regulation</keyword>
<sequence length="237" mass="26150">MDKPSSCVTVQEIPSKSSWTSVERGRNSDQEGEETIAMRKNIEKRAKGNDATRRFLGVRQRPSGRWVAEIKDSMLKLRLWLGTFDSAEEAALAYDCAARLLRGRNAKTNFPCRQRIGNHHDVNCSFVGQHPKVDQILQHANMKQPPARSSSPSSSSALNSFLNYPWRDRNERSEGGSKGVDAVVEETIVCLSNSSKEGSDRCGMQGNESCGISLFGSSKVYSSVFVAPSFSSRGLVE</sequence>
<dbReference type="InterPro" id="IPR016177">
    <property type="entry name" value="DNA-bd_dom_sf"/>
</dbReference>
<evidence type="ECO:0000256" key="2">
    <source>
        <dbReference type="ARBA" id="ARBA00022745"/>
    </source>
</evidence>
<dbReference type="PANTHER" id="PTHR31194">
    <property type="entry name" value="SHN SHINE , DNA BINDING / TRANSCRIPTION FACTOR"/>
    <property type="match status" value="1"/>
</dbReference>
<evidence type="ECO:0000313" key="11">
    <source>
        <dbReference type="Proteomes" id="UP000827889"/>
    </source>
</evidence>
<dbReference type="SMART" id="SM00380">
    <property type="entry name" value="AP2"/>
    <property type="match status" value="1"/>
</dbReference>
<comment type="similarity">
    <text evidence="8">Belongs to the AP2/ERF transcription factor family. ERF subfamily.</text>
</comment>
<keyword evidence="2" id="KW-0936">Ethylene signaling pathway</keyword>
<keyword evidence="4" id="KW-0238">DNA-binding</keyword>
<proteinExistence type="inferred from homology"/>
<dbReference type="GO" id="GO:0005634">
    <property type="term" value="C:nucleus"/>
    <property type="evidence" value="ECO:0007669"/>
    <property type="project" value="UniProtKB-SubCell"/>
</dbReference>